<dbReference type="EMBL" id="JTDY01008784">
    <property type="protein sequence ID" value="KOB64401.1"/>
    <property type="molecule type" value="Genomic_DNA"/>
</dbReference>
<evidence type="ECO:0000256" key="1">
    <source>
        <dbReference type="SAM" id="MobiDB-lite"/>
    </source>
</evidence>
<dbReference type="STRING" id="104452.A0A0L7KMT4"/>
<feature type="compositionally biased region" description="Basic and acidic residues" evidence="1">
    <location>
        <begin position="131"/>
        <end position="178"/>
    </location>
</feature>
<dbReference type="AlphaFoldDB" id="A0A0L7KMT4"/>
<protein>
    <submittedName>
        <fullName evidence="2">Potassium voltage-gated channel protein Shaw</fullName>
    </submittedName>
</protein>
<comment type="caution">
    <text evidence="2">The sequence shown here is derived from an EMBL/GenBank/DDBJ whole genome shotgun (WGS) entry which is preliminary data.</text>
</comment>
<feature type="compositionally biased region" description="Polar residues" evidence="1">
    <location>
        <begin position="121"/>
        <end position="130"/>
    </location>
</feature>
<proteinExistence type="predicted"/>
<name>A0A0L7KMT4_OPEBR</name>
<feature type="compositionally biased region" description="Basic and acidic residues" evidence="1">
    <location>
        <begin position="99"/>
        <end position="117"/>
    </location>
</feature>
<evidence type="ECO:0000313" key="2">
    <source>
        <dbReference type="EMBL" id="KOB64401.1"/>
    </source>
</evidence>
<keyword evidence="3" id="KW-1185">Reference proteome</keyword>
<reference evidence="2 3" key="1">
    <citation type="journal article" date="2015" name="Genome Biol. Evol.">
        <title>The genome of winter moth (Operophtera brumata) provides a genomic perspective on sexual dimorphism and phenology.</title>
        <authorList>
            <person name="Derks M.F."/>
            <person name="Smit S."/>
            <person name="Salis L."/>
            <person name="Schijlen E."/>
            <person name="Bossers A."/>
            <person name="Mateman C."/>
            <person name="Pijl A.S."/>
            <person name="de Ridder D."/>
            <person name="Groenen M.A."/>
            <person name="Visser M.E."/>
            <person name="Megens H.J."/>
        </authorList>
    </citation>
    <scope>NUCLEOTIDE SEQUENCE [LARGE SCALE GENOMIC DNA]</scope>
    <source>
        <strain evidence="2">WM2013NL</strain>
        <tissue evidence="2">Head and thorax</tissue>
    </source>
</reference>
<evidence type="ECO:0000313" key="3">
    <source>
        <dbReference type="Proteomes" id="UP000037510"/>
    </source>
</evidence>
<feature type="non-terminal residue" evidence="2">
    <location>
        <position position="1"/>
    </location>
</feature>
<organism evidence="2 3">
    <name type="scientific">Operophtera brumata</name>
    <name type="common">Winter moth</name>
    <name type="synonym">Phalaena brumata</name>
    <dbReference type="NCBI Taxonomy" id="104452"/>
    <lineage>
        <taxon>Eukaryota</taxon>
        <taxon>Metazoa</taxon>
        <taxon>Ecdysozoa</taxon>
        <taxon>Arthropoda</taxon>
        <taxon>Hexapoda</taxon>
        <taxon>Insecta</taxon>
        <taxon>Pterygota</taxon>
        <taxon>Neoptera</taxon>
        <taxon>Endopterygota</taxon>
        <taxon>Lepidoptera</taxon>
        <taxon>Glossata</taxon>
        <taxon>Ditrysia</taxon>
        <taxon>Geometroidea</taxon>
        <taxon>Geometridae</taxon>
        <taxon>Larentiinae</taxon>
        <taxon>Operophtera</taxon>
    </lineage>
</organism>
<accession>A0A0L7KMT4</accession>
<dbReference type="Proteomes" id="UP000037510">
    <property type="component" value="Unassembled WGS sequence"/>
</dbReference>
<sequence>VLTIALPVPVIVSNFAMYYSHTQARAKLPKKRRRVVNVEPTRPQPMLATLMPGMDLSVTTRLTPSPRDVSPALAIALPMMKSVNLIPAQCFDNMAFHTEKAEDKKESRENESKHSPESIDSDNTVRVNNYKNERFDEKSIDEKTDARTPLLRDHKIESLDETKLRETKVEKRKSSAST</sequence>
<feature type="region of interest" description="Disordered" evidence="1">
    <location>
        <begin position="99"/>
        <end position="178"/>
    </location>
</feature>
<gene>
    <name evidence="2" type="ORF">OBRU01_24340</name>
</gene>